<dbReference type="InterPro" id="IPR004839">
    <property type="entry name" value="Aminotransferase_I/II_large"/>
</dbReference>
<dbReference type="GO" id="GO:0047315">
    <property type="term" value="F:kynurenine-glyoxylate transaminase activity"/>
    <property type="evidence" value="ECO:0007669"/>
    <property type="project" value="UniProtKB-EC"/>
</dbReference>
<name>R7UM92_CAPTE</name>
<evidence type="ECO:0000256" key="37">
    <source>
        <dbReference type="ARBA" id="ARBA00082796"/>
    </source>
</evidence>
<evidence type="ECO:0000256" key="3">
    <source>
        <dbReference type="ARBA" id="ARBA00012751"/>
    </source>
</evidence>
<evidence type="ECO:0000256" key="10">
    <source>
        <dbReference type="ARBA" id="ARBA00050937"/>
    </source>
</evidence>
<evidence type="ECO:0000256" key="39">
    <source>
        <dbReference type="ARBA" id="ARBA00083286"/>
    </source>
</evidence>
<comment type="cofactor">
    <cofactor evidence="1">
        <name>pyridoxal 5'-phosphate</name>
        <dbReference type="ChEBI" id="CHEBI:597326"/>
    </cofactor>
</comment>
<evidence type="ECO:0000256" key="1">
    <source>
        <dbReference type="ARBA" id="ARBA00001933"/>
    </source>
</evidence>
<evidence type="ECO:0000256" key="32">
    <source>
        <dbReference type="ARBA" id="ARBA00080697"/>
    </source>
</evidence>
<evidence type="ECO:0000256" key="16">
    <source>
        <dbReference type="ARBA" id="ARBA00052124"/>
    </source>
</evidence>
<evidence type="ECO:0000256" key="23">
    <source>
        <dbReference type="ARBA" id="ARBA00052580"/>
    </source>
</evidence>
<gene>
    <name evidence="42" type="ORF">CAPTEDRAFT_156025</name>
</gene>
<evidence type="ECO:0000256" key="13">
    <source>
        <dbReference type="ARBA" id="ARBA00051742"/>
    </source>
</evidence>
<dbReference type="Pfam" id="PF00155">
    <property type="entry name" value="Aminotran_1_2"/>
    <property type="match status" value="1"/>
</dbReference>
<comment type="catalytic activity">
    <reaction evidence="15">
        <text>2-oxobutanoate + L-kynurenine = (2S)-2-aminobutanoate + kynurenate + H2O</text>
        <dbReference type="Rhea" id="RHEA:66044"/>
        <dbReference type="ChEBI" id="CHEBI:15377"/>
        <dbReference type="ChEBI" id="CHEBI:16763"/>
        <dbReference type="ChEBI" id="CHEBI:57959"/>
        <dbReference type="ChEBI" id="CHEBI:58454"/>
        <dbReference type="ChEBI" id="CHEBI:74359"/>
    </reaction>
    <physiologicalReaction direction="left-to-right" evidence="15">
        <dbReference type="Rhea" id="RHEA:66045"/>
    </physiologicalReaction>
</comment>
<evidence type="ECO:0000256" key="38">
    <source>
        <dbReference type="ARBA" id="ARBA00083236"/>
    </source>
</evidence>
<evidence type="ECO:0000256" key="40">
    <source>
        <dbReference type="ARBA" id="ARBA00083735"/>
    </source>
</evidence>
<dbReference type="GO" id="GO:1901605">
    <property type="term" value="P:alpha-amino acid metabolic process"/>
    <property type="evidence" value="ECO:0007669"/>
    <property type="project" value="TreeGrafter"/>
</dbReference>
<comment type="catalytic activity">
    <reaction evidence="9">
        <text>L-tyrosine + glyoxylate = 3-(4-hydroxyphenyl)pyruvate + glycine</text>
        <dbReference type="Rhea" id="RHEA:69116"/>
        <dbReference type="ChEBI" id="CHEBI:36242"/>
        <dbReference type="ChEBI" id="CHEBI:36655"/>
        <dbReference type="ChEBI" id="CHEBI:57305"/>
        <dbReference type="ChEBI" id="CHEBI:58315"/>
    </reaction>
</comment>
<dbReference type="GO" id="GO:0030170">
    <property type="term" value="F:pyridoxal phosphate binding"/>
    <property type="evidence" value="ECO:0007669"/>
    <property type="project" value="InterPro"/>
</dbReference>
<comment type="pathway">
    <text evidence="26">Amino-acid degradation; L-lysine degradation via saccharopine pathway; glutaryl-CoA from L-lysine: step 4/6.</text>
</comment>
<evidence type="ECO:0000256" key="20">
    <source>
        <dbReference type="ARBA" id="ARBA00052404"/>
    </source>
</evidence>
<comment type="catalytic activity">
    <reaction evidence="13">
        <text>2-oxo-3-sulfanylpropanoate + L-kynurenine = kynurenate + L-cysteine + H2O</text>
        <dbReference type="Rhea" id="RHEA:69104"/>
        <dbReference type="ChEBI" id="CHEBI:15377"/>
        <dbReference type="ChEBI" id="CHEBI:35235"/>
        <dbReference type="ChEBI" id="CHEBI:57678"/>
        <dbReference type="ChEBI" id="CHEBI:57959"/>
        <dbReference type="ChEBI" id="CHEBI:58454"/>
    </reaction>
    <physiologicalReaction direction="left-to-right" evidence="13">
        <dbReference type="Rhea" id="RHEA:69105"/>
    </physiologicalReaction>
</comment>
<evidence type="ECO:0000256" key="6">
    <source>
        <dbReference type="ARBA" id="ARBA00022898"/>
    </source>
</evidence>
<evidence type="ECO:0000256" key="26">
    <source>
        <dbReference type="ARBA" id="ARBA00060610"/>
    </source>
</evidence>
<dbReference type="GO" id="GO:0047958">
    <property type="term" value="F:glycine:2-oxoglutarate aminotransferase activity"/>
    <property type="evidence" value="ECO:0007669"/>
    <property type="project" value="UniProtKB-EC"/>
</dbReference>
<evidence type="ECO:0000256" key="14">
    <source>
        <dbReference type="ARBA" id="ARBA00051759"/>
    </source>
</evidence>
<evidence type="ECO:0000256" key="30">
    <source>
        <dbReference type="ARBA" id="ARBA00074091"/>
    </source>
</evidence>
<evidence type="ECO:0000256" key="7">
    <source>
        <dbReference type="ARBA" id="ARBA00047478"/>
    </source>
</evidence>
<comment type="catalytic activity">
    <reaction evidence="10">
        <text>L-2-aminoadipate + glyoxylate = 2-oxoadipate + glycine</text>
        <dbReference type="Rhea" id="RHEA:69112"/>
        <dbReference type="ChEBI" id="CHEBI:36655"/>
        <dbReference type="ChEBI" id="CHEBI:57305"/>
        <dbReference type="ChEBI" id="CHEBI:57499"/>
        <dbReference type="ChEBI" id="CHEBI:58672"/>
    </reaction>
    <physiologicalReaction direction="left-to-right" evidence="10">
        <dbReference type="Rhea" id="RHEA:69113"/>
    </physiologicalReaction>
</comment>
<comment type="catalytic activity">
    <reaction evidence="8">
        <text>L-kynurenine + glyoxylate = kynurenate + glycine + H2O</text>
        <dbReference type="Rhea" id="RHEA:65896"/>
        <dbReference type="ChEBI" id="CHEBI:15377"/>
        <dbReference type="ChEBI" id="CHEBI:36655"/>
        <dbReference type="ChEBI" id="CHEBI:57305"/>
        <dbReference type="ChEBI" id="CHEBI:57959"/>
        <dbReference type="ChEBI" id="CHEBI:58454"/>
        <dbReference type="EC" id="2.6.1.63"/>
    </reaction>
    <physiologicalReaction direction="left-to-right" evidence="8">
        <dbReference type="Rhea" id="RHEA:65897"/>
    </physiologicalReaction>
</comment>
<comment type="catalytic activity">
    <reaction evidence="16">
        <text>indole-3-pyruvate + L-kynurenine = kynurenate + L-tryptophan + H2O</text>
        <dbReference type="Rhea" id="RHEA:66052"/>
        <dbReference type="ChEBI" id="CHEBI:15377"/>
        <dbReference type="ChEBI" id="CHEBI:17640"/>
        <dbReference type="ChEBI" id="CHEBI:57912"/>
        <dbReference type="ChEBI" id="CHEBI:57959"/>
        <dbReference type="ChEBI" id="CHEBI:58454"/>
    </reaction>
    <physiologicalReaction direction="left-to-right" evidence="16">
        <dbReference type="Rhea" id="RHEA:66053"/>
    </physiologicalReaction>
</comment>
<evidence type="ECO:0000256" key="33">
    <source>
        <dbReference type="ARBA" id="ARBA00080916"/>
    </source>
</evidence>
<dbReference type="FunFam" id="3.40.640.10:FF:000071">
    <property type="entry name" value="Kynurenine/alpha-aminoadipate aminotransferase, mitochondrial"/>
    <property type="match status" value="1"/>
</dbReference>
<evidence type="ECO:0000256" key="31">
    <source>
        <dbReference type="ARBA" id="ARBA00075068"/>
    </source>
</evidence>
<comment type="catalytic activity">
    <reaction evidence="17">
        <text>2-oxohexanoate + L-kynurenine = L-2-aminohexanoate + kynurenate + H2O</text>
        <dbReference type="Rhea" id="RHEA:66060"/>
        <dbReference type="ChEBI" id="CHEBI:15377"/>
        <dbReference type="ChEBI" id="CHEBI:35177"/>
        <dbReference type="ChEBI" id="CHEBI:57959"/>
        <dbReference type="ChEBI" id="CHEBI:58454"/>
        <dbReference type="ChEBI" id="CHEBI:58455"/>
    </reaction>
    <physiologicalReaction direction="left-to-right" evidence="17">
        <dbReference type="Rhea" id="RHEA:66061"/>
    </physiologicalReaction>
</comment>
<comment type="catalytic activity">
    <reaction evidence="21">
        <text>L-leucine + glyoxylate = 4-methyl-2-oxopentanoate + glycine</text>
        <dbReference type="Rhea" id="RHEA:69128"/>
        <dbReference type="ChEBI" id="CHEBI:17865"/>
        <dbReference type="ChEBI" id="CHEBI:36655"/>
        <dbReference type="ChEBI" id="CHEBI:57305"/>
        <dbReference type="ChEBI" id="CHEBI:57427"/>
    </reaction>
</comment>
<dbReference type="CDD" id="cd00609">
    <property type="entry name" value="AAT_like"/>
    <property type="match status" value="1"/>
</dbReference>
<dbReference type="HOGENOM" id="CLU_017584_0_6_1"/>
<evidence type="ECO:0000256" key="25">
    <source>
        <dbReference type="ARBA" id="ARBA00056991"/>
    </source>
</evidence>
<evidence type="ECO:0000256" key="9">
    <source>
        <dbReference type="ARBA" id="ARBA00050142"/>
    </source>
</evidence>
<reference evidence="43" key="3">
    <citation type="submission" date="2015-06" db="UniProtKB">
        <authorList>
            <consortium name="EnsemblMetazoa"/>
        </authorList>
    </citation>
    <scope>IDENTIFICATION</scope>
</reference>
<comment type="catalytic activity">
    <reaction evidence="19">
        <text>glyoxylate + L-phenylalanine = 3-phenylpyruvate + glycine</text>
        <dbReference type="Rhea" id="RHEA:69120"/>
        <dbReference type="ChEBI" id="CHEBI:18005"/>
        <dbReference type="ChEBI" id="CHEBI:36655"/>
        <dbReference type="ChEBI" id="CHEBI:57305"/>
        <dbReference type="ChEBI" id="CHEBI:58095"/>
    </reaction>
</comment>
<dbReference type="OrthoDB" id="691673at2759"/>
<comment type="catalytic activity">
    <reaction evidence="20">
        <text>glyoxylate + L-methionine = 4-methylsulfanyl-2-oxobutanoate + glycine</text>
        <dbReference type="Rhea" id="RHEA:22884"/>
        <dbReference type="ChEBI" id="CHEBI:16723"/>
        <dbReference type="ChEBI" id="CHEBI:36655"/>
        <dbReference type="ChEBI" id="CHEBI:57305"/>
        <dbReference type="ChEBI" id="CHEBI:57844"/>
        <dbReference type="EC" id="2.6.1.73"/>
    </reaction>
</comment>
<dbReference type="GO" id="GO:0047536">
    <property type="term" value="F:2-aminoadipate transaminase activity"/>
    <property type="evidence" value="ECO:0007669"/>
    <property type="project" value="UniProtKB-EC"/>
</dbReference>
<dbReference type="GO" id="GO:0016212">
    <property type="term" value="F:kynurenine-oxoglutarate transaminase activity"/>
    <property type="evidence" value="ECO:0007669"/>
    <property type="project" value="UniProtKB-EC"/>
</dbReference>
<comment type="similarity">
    <text evidence="2">Belongs to the class-I pyridoxal-phosphate-dependent aminotransferase family.</text>
</comment>
<evidence type="ECO:0000256" key="11">
    <source>
        <dbReference type="ARBA" id="ARBA00051090"/>
    </source>
</evidence>
<dbReference type="InterPro" id="IPR015421">
    <property type="entry name" value="PyrdxlP-dep_Trfase_major"/>
</dbReference>
<evidence type="ECO:0000256" key="19">
    <source>
        <dbReference type="ARBA" id="ARBA00052400"/>
    </source>
</evidence>
<evidence type="ECO:0000256" key="22">
    <source>
        <dbReference type="ARBA" id="ARBA00052537"/>
    </source>
</evidence>
<evidence type="ECO:0000256" key="5">
    <source>
        <dbReference type="ARBA" id="ARBA00022679"/>
    </source>
</evidence>
<dbReference type="InterPro" id="IPR015424">
    <property type="entry name" value="PyrdxlP-dep_Trfase"/>
</dbReference>
<evidence type="ECO:0000256" key="27">
    <source>
        <dbReference type="ARBA" id="ARBA00066546"/>
    </source>
</evidence>
<dbReference type="GO" id="GO:0050094">
    <property type="term" value="F:methionine-glyoxylate transaminase activity"/>
    <property type="evidence" value="ECO:0007669"/>
    <property type="project" value="UniProtKB-EC"/>
</dbReference>
<comment type="catalytic activity">
    <reaction evidence="24">
        <text>4-methyl-2-oxopentanoate + L-kynurenine = kynurenate + L-leucine + H2O</text>
        <dbReference type="Rhea" id="RHEA:66068"/>
        <dbReference type="ChEBI" id="CHEBI:15377"/>
        <dbReference type="ChEBI" id="CHEBI:17865"/>
        <dbReference type="ChEBI" id="CHEBI:57427"/>
        <dbReference type="ChEBI" id="CHEBI:57959"/>
        <dbReference type="ChEBI" id="CHEBI:58454"/>
    </reaction>
    <physiologicalReaction direction="left-to-right" evidence="24">
        <dbReference type="Rhea" id="RHEA:66069"/>
    </physiologicalReaction>
</comment>
<dbReference type="Gene3D" id="3.40.640.10">
    <property type="entry name" value="Type I PLP-dependent aspartate aminotransferase-like (Major domain)"/>
    <property type="match status" value="1"/>
</dbReference>
<evidence type="ECO:0000313" key="42">
    <source>
        <dbReference type="EMBL" id="ELU04387.1"/>
    </source>
</evidence>
<keyword evidence="44" id="KW-1185">Reference proteome</keyword>
<evidence type="ECO:0000256" key="34">
    <source>
        <dbReference type="ARBA" id="ARBA00081438"/>
    </source>
</evidence>
<dbReference type="PANTHER" id="PTHR42790:SF19">
    <property type="entry name" value="KYNURENINE_ALPHA-AMINOADIPATE AMINOTRANSFERASE, MITOCHONDRIAL"/>
    <property type="match status" value="1"/>
</dbReference>
<evidence type="ECO:0000313" key="43">
    <source>
        <dbReference type="EnsemblMetazoa" id="CapteP156025"/>
    </source>
</evidence>
<comment type="catalytic activity">
    <reaction evidence="23">
        <text>3-phenylpyruvate + L-kynurenine = kynurenate + L-phenylalanine + H2O</text>
        <dbReference type="Rhea" id="RHEA:66092"/>
        <dbReference type="ChEBI" id="CHEBI:15377"/>
        <dbReference type="ChEBI" id="CHEBI:18005"/>
        <dbReference type="ChEBI" id="CHEBI:57959"/>
        <dbReference type="ChEBI" id="CHEBI:58095"/>
        <dbReference type="ChEBI" id="CHEBI:58454"/>
    </reaction>
    <physiologicalReaction direction="left-to-right" evidence="23">
        <dbReference type="Rhea" id="RHEA:66093"/>
    </physiologicalReaction>
</comment>
<feature type="domain" description="Aminotransferase class I/classII large" evidence="41">
    <location>
        <begin position="33"/>
        <end position="414"/>
    </location>
</feature>
<keyword evidence="5" id="KW-0808">Transferase</keyword>
<dbReference type="InterPro" id="IPR050859">
    <property type="entry name" value="Class-I_PLP-dep_aminotransf"/>
</dbReference>
<keyword evidence="4" id="KW-0032">Aminotransferase</keyword>
<dbReference type="Proteomes" id="UP000014760">
    <property type="component" value="Unassembled WGS sequence"/>
</dbReference>
<evidence type="ECO:0000256" key="15">
    <source>
        <dbReference type="ARBA" id="ARBA00051879"/>
    </source>
</evidence>
<evidence type="ECO:0000256" key="29">
    <source>
        <dbReference type="ARBA" id="ARBA00067059"/>
    </source>
</evidence>
<sequence length="426" mass="47499">MNYTRFLNPVSLARQPSPIRVLTAILARSPPSMISLAAGSPNVDLFPFKEAEIKLRDGTTMHLDEKKMKTALQYGATPGHGDLLKFLKEMQKTLHNPPTFDRPPDEGGLDVCVTTGSQDGICKSMEMLINPGDNILIDSPTYAGTLAILRPLGCNMLSVATDHQGMIPDALQDVLSRWKPSEKRDPQSSMPRVLYTIPNGVNPTGASLTLKRKEQIYKIAQDYDLLIMEDDPYYFLQYSERAPTFLSLDVDGRVLRFDSFSKVLSSGLRVGFVSGPRPLVNRIEMHMMASVMHTPMMSQMLVSELLNMWGMDGFLKHVDEVVDFYRDKKDSTIKAAEKHLTGLAEWHEPVAGMFLWMKLKGIEDTKSLIEEKAARKEVLLVPGCAFMADDTAPCPYVRASFSLASKENIDLGLSRLAALIREEISN</sequence>
<accession>R7UM92</accession>
<dbReference type="EC" id="2.6.1.7" evidence="3"/>
<comment type="catalytic activity">
    <reaction evidence="11">
        <text>2-oxopentanoate + L-kynurenine = L-2-aminopentanoate + kynurenate + H2O</text>
        <dbReference type="Rhea" id="RHEA:66076"/>
        <dbReference type="ChEBI" id="CHEBI:15377"/>
        <dbReference type="ChEBI" id="CHEBI:28644"/>
        <dbReference type="ChEBI" id="CHEBI:57959"/>
        <dbReference type="ChEBI" id="CHEBI:58441"/>
        <dbReference type="ChEBI" id="CHEBI:58454"/>
    </reaction>
    <physiologicalReaction direction="left-to-right" evidence="11">
        <dbReference type="Rhea" id="RHEA:66077"/>
    </physiologicalReaction>
</comment>
<comment type="catalytic activity">
    <reaction evidence="12">
        <text>4-methylsulfanyl-2-oxobutanoate + L-kynurenine = kynurenate + L-methionine + H2O</text>
        <dbReference type="Rhea" id="RHEA:69096"/>
        <dbReference type="ChEBI" id="CHEBI:15377"/>
        <dbReference type="ChEBI" id="CHEBI:16723"/>
        <dbReference type="ChEBI" id="CHEBI:57844"/>
        <dbReference type="ChEBI" id="CHEBI:57959"/>
        <dbReference type="ChEBI" id="CHEBI:58454"/>
    </reaction>
    <physiologicalReaction direction="left-to-right" evidence="12">
        <dbReference type="Rhea" id="RHEA:69097"/>
    </physiologicalReaction>
</comment>
<proteinExistence type="inferred from homology"/>
<dbReference type="GO" id="GO:0005759">
    <property type="term" value="C:mitochondrial matrix"/>
    <property type="evidence" value="ECO:0007669"/>
    <property type="project" value="UniProtKB-ARBA"/>
</dbReference>
<evidence type="ECO:0000256" key="8">
    <source>
        <dbReference type="ARBA" id="ARBA00047677"/>
    </source>
</evidence>
<protein>
    <recommendedName>
        <fullName evidence="30">Kynurenine/alpha-aminoadipate aminotransferase, mitochondrial</fullName>
        <ecNumber evidence="28">2.6.1.39</ecNumber>
        <ecNumber evidence="27">2.6.1.4</ecNumber>
        <ecNumber evidence="3">2.6.1.7</ecNumber>
        <ecNumber evidence="29">2.6.1.73</ecNumber>
    </recommendedName>
    <alternativeName>
        <fullName evidence="40">2-aminoadipate aminotransferase</fullName>
    </alternativeName>
    <alternativeName>
        <fullName evidence="33">2-aminoadipate transaminase</fullName>
    </alternativeName>
    <alternativeName>
        <fullName evidence="36">Alpha-aminoadipate aminotransferase</fullName>
    </alternativeName>
    <alternativeName>
        <fullName evidence="35">Glycine transaminase AADAT</fullName>
    </alternativeName>
    <alternativeName>
        <fullName evidence="39">Kynurenine aminotransferase II</fullName>
    </alternativeName>
    <alternativeName>
        <fullName evidence="34">Kynurenine--glyoxylate transaminase AADAT</fullName>
    </alternativeName>
    <alternativeName>
        <fullName evidence="37">Kynurenine--oxoglutarate aminotransferase II</fullName>
    </alternativeName>
    <alternativeName>
        <fullName evidence="38">Kynurenine--oxoglutarate transaminase 2</fullName>
    </alternativeName>
    <alternativeName>
        <fullName evidence="32">Kynurenine--oxoglutarate transaminase II</fullName>
    </alternativeName>
    <alternativeName>
        <fullName evidence="31">Methionine--glyoxylate transaminase AADAT</fullName>
    </alternativeName>
</protein>
<evidence type="ECO:0000256" key="2">
    <source>
        <dbReference type="ARBA" id="ARBA00007441"/>
    </source>
</evidence>
<evidence type="ECO:0000256" key="35">
    <source>
        <dbReference type="ARBA" id="ARBA00082040"/>
    </source>
</evidence>
<dbReference type="PANTHER" id="PTHR42790">
    <property type="entry name" value="AMINOTRANSFERASE"/>
    <property type="match status" value="1"/>
</dbReference>
<evidence type="ECO:0000256" key="12">
    <source>
        <dbReference type="ARBA" id="ARBA00051184"/>
    </source>
</evidence>
<evidence type="ECO:0000313" key="44">
    <source>
        <dbReference type="Proteomes" id="UP000014760"/>
    </source>
</evidence>
<dbReference type="EC" id="2.6.1.73" evidence="29"/>
<evidence type="ECO:0000256" key="24">
    <source>
        <dbReference type="ARBA" id="ARBA00052831"/>
    </source>
</evidence>
<dbReference type="EC" id="2.6.1.39" evidence="28"/>
<comment type="function">
    <text evidence="25">Transaminase with broad substrate specificity. Has transaminase activity towards aminoadipate, kynurenine, methionine and glutamate. Shows activity also towards tryptophan, aspartate and hydroxykynurenine. Accepts a variety of oxo-acids as amino-group acceptors, with a preference for 2-oxoglutarate, 2-oxocaproic acid, phenylpyruvate and alpha-oxo-gamma-methiol butyric acid. Can also use glyoxylate as amino-group acceptor (in vitro).</text>
</comment>
<evidence type="ECO:0000256" key="4">
    <source>
        <dbReference type="ARBA" id="ARBA00022576"/>
    </source>
</evidence>
<dbReference type="OMA" id="FMPGEPF"/>
<organism evidence="42">
    <name type="scientific">Capitella teleta</name>
    <name type="common">Polychaete worm</name>
    <dbReference type="NCBI Taxonomy" id="283909"/>
    <lineage>
        <taxon>Eukaryota</taxon>
        <taxon>Metazoa</taxon>
        <taxon>Spiralia</taxon>
        <taxon>Lophotrochozoa</taxon>
        <taxon>Annelida</taxon>
        <taxon>Polychaeta</taxon>
        <taxon>Sedentaria</taxon>
        <taxon>Scolecida</taxon>
        <taxon>Capitellidae</taxon>
        <taxon>Capitella</taxon>
    </lineage>
</organism>
<dbReference type="SUPFAM" id="SSF53383">
    <property type="entry name" value="PLP-dependent transferases"/>
    <property type="match status" value="1"/>
</dbReference>
<dbReference type="EMBL" id="KB302363">
    <property type="protein sequence ID" value="ELU04387.1"/>
    <property type="molecule type" value="Genomic_DNA"/>
</dbReference>
<dbReference type="FunFam" id="3.90.1150.10:FF:000166">
    <property type="entry name" value="Kynurenine/alpha-aminoadipate aminotransferase, mitochondrial"/>
    <property type="match status" value="1"/>
</dbReference>
<comment type="catalytic activity">
    <reaction evidence="7">
        <text>L-kynurenine + 2-oxoglutarate = kynurenate + L-glutamate + H2O</text>
        <dbReference type="Rhea" id="RHEA:65560"/>
        <dbReference type="ChEBI" id="CHEBI:15377"/>
        <dbReference type="ChEBI" id="CHEBI:16810"/>
        <dbReference type="ChEBI" id="CHEBI:29985"/>
        <dbReference type="ChEBI" id="CHEBI:57959"/>
        <dbReference type="ChEBI" id="CHEBI:58454"/>
        <dbReference type="EC" id="2.6.1.7"/>
    </reaction>
    <physiologicalReaction direction="left-to-right" evidence="7">
        <dbReference type="Rhea" id="RHEA:65561"/>
    </physiologicalReaction>
</comment>
<evidence type="ECO:0000256" key="28">
    <source>
        <dbReference type="ARBA" id="ARBA00067027"/>
    </source>
</evidence>
<dbReference type="STRING" id="283909.R7UM92"/>
<comment type="catalytic activity">
    <reaction evidence="18">
        <text>L-tryptophan + glyoxylate = indole-3-pyruvate + glycine</text>
        <dbReference type="Rhea" id="RHEA:69124"/>
        <dbReference type="ChEBI" id="CHEBI:17640"/>
        <dbReference type="ChEBI" id="CHEBI:36655"/>
        <dbReference type="ChEBI" id="CHEBI:57305"/>
        <dbReference type="ChEBI" id="CHEBI:57912"/>
    </reaction>
</comment>
<evidence type="ECO:0000256" key="18">
    <source>
        <dbReference type="ARBA" id="ARBA00052393"/>
    </source>
</evidence>
<comment type="catalytic activity">
    <reaction evidence="22">
        <text>glycine + 2-oxoglutarate = glyoxylate + L-glutamate</text>
        <dbReference type="Rhea" id="RHEA:14089"/>
        <dbReference type="ChEBI" id="CHEBI:16810"/>
        <dbReference type="ChEBI" id="CHEBI:29985"/>
        <dbReference type="ChEBI" id="CHEBI:36655"/>
        <dbReference type="ChEBI" id="CHEBI:57305"/>
        <dbReference type="EC" id="2.6.1.4"/>
    </reaction>
</comment>
<comment type="catalytic activity">
    <reaction evidence="14">
        <text>2-oxoadipate + L-kynurenine = L-2-aminoadipate + kynurenate + H2O</text>
        <dbReference type="Rhea" id="RHEA:70047"/>
        <dbReference type="ChEBI" id="CHEBI:15377"/>
        <dbReference type="ChEBI" id="CHEBI:57499"/>
        <dbReference type="ChEBI" id="CHEBI:57959"/>
        <dbReference type="ChEBI" id="CHEBI:58454"/>
        <dbReference type="ChEBI" id="CHEBI:58672"/>
    </reaction>
    <physiologicalReaction direction="left-to-right" evidence="14">
        <dbReference type="Rhea" id="RHEA:70048"/>
    </physiologicalReaction>
</comment>
<reference evidence="44" key="1">
    <citation type="submission" date="2012-12" db="EMBL/GenBank/DDBJ databases">
        <authorList>
            <person name="Hellsten U."/>
            <person name="Grimwood J."/>
            <person name="Chapman J.A."/>
            <person name="Shapiro H."/>
            <person name="Aerts A."/>
            <person name="Otillar R.P."/>
            <person name="Terry A.Y."/>
            <person name="Boore J.L."/>
            <person name="Simakov O."/>
            <person name="Marletaz F."/>
            <person name="Cho S.-J."/>
            <person name="Edsinger-Gonzales E."/>
            <person name="Havlak P."/>
            <person name="Kuo D.-H."/>
            <person name="Larsson T."/>
            <person name="Lv J."/>
            <person name="Arendt D."/>
            <person name="Savage R."/>
            <person name="Osoegawa K."/>
            <person name="de Jong P."/>
            <person name="Lindberg D.R."/>
            <person name="Seaver E.C."/>
            <person name="Weisblat D.A."/>
            <person name="Putnam N.H."/>
            <person name="Grigoriev I.V."/>
            <person name="Rokhsar D.S."/>
        </authorList>
    </citation>
    <scope>NUCLEOTIDE SEQUENCE</scope>
    <source>
        <strain evidence="44">I ESC-2004</strain>
    </source>
</reference>
<dbReference type="AlphaFoldDB" id="R7UM92"/>
<dbReference type="EnsemblMetazoa" id="CapteT156025">
    <property type="protein sequence ID" value="CapteP156025"/>
    <property type="gene ID" value="CapteG156025"/>
</dbReference>
<dbReference type="EMBL" id="AMQN01008177">
    <property type="status" value="NOT_ANNOTATED_CDS"/>
    <property type="molecule type" value="Genomic_DNA"/>
</dbReference>
<evidence type="ECO:0000256" key="21">
    <source>
        <dbReference type="ARBA" id="ARBA00052518"/>
    </source>
</evidence>
<keyword evidence="6" id="KW-0663">Pyridoxal phosphate</keyword>
<evidence type="ECO:0000256" key="36">
    <source>
        <dbReference type="ARBA" id="ARBA00082705"/>
    </source>
</evidence>
<evidence type="ECO:0000259" key="41">
    <source>
        <dbReference type="Pfam" id="PF00155"/>
    </source>
</evidence>
<dbReference type="EC" id="2.6.1.4" evidence="27"/>
<reference evidence="42 44" key="2">
    <citation type="journal article" date="2013" name="Nature">
        <title>Insights into bilaterian evolution from three spiralian genomes.</title>
        <authorList>
            <person name="Simakov O."/>
            <person name="Marletaz F."/>
            <person name="Cho S.J."/>
            <person name="Edsinger-Gonzales E."/>
            <person name="Havlak P."/>
            <person name="Hellsten U."/>
            <person name="Kuo D.H."/>
            <person name="Larsson T."/>
            <person name="Lv J."/>
            <person name="Arendt D."/>
            <person name="Savage R."/>
            <person name="Osoegawa K."/>
            <person name="de Jong P."/>
            <person name="Grimwood J."/>
            <person name="Chapman J.A."/>
            <person name="Shapiro H."/>
            <person name="Aerts A."/>
            <person name="Otillar R.P."/>
            <person name="Terry A.Y."/>
            <person name="Boore J.L."/>
            <person name="Grigoriev I.V."/>
            <person name="Lindberg D.R."/>
            <person name="Seaver E.C."/>
            <person name="Weisblat D.A."/>
            <person name="Putnam N.H."/>
            <person name="Rokhsar D.S."/>
        </authorList>
    </citation>
    <scope>NUCLEOTIDE SEQUENCE</scope>
    <source>
        <strain evidence="42 44">I ESC-2004</strain>
    </source>
</reference>
<evidence type="ECO:0000256" key="17">
    <source>
        <dbReference type="ARBA" id="ARBA00052128"/>
    </source>
</evidence>